<gene>
    <name evidence="2" type="ORF">P8C59_007298</name>
</gene>
<comment type="caution">
    <text evidence="2">The sequence shown here is derived from an EMBL/GenBank/DDBJ whole genome shotgun (WGS) entry which is preliminary data.</text>
</comment>
<reference evidence="2" key="1">
    <citation type="journal article" date="2023" name="Mol. Plant Microbe Interact.">
        <title>Elucidating the Obligate Nature and Biological Capacity of an Invasive Fungal Corn Pathogen.</title>
        <authorList>
            <person name="MacCready J.S."/>
            <person name="Roggenkamp E.M."/>
            <person name="Gdanetz K."/>
            <person name="Chilvers M.I."/>
        </authorList>
    </citation>
    <scope>NUCLEOTIDE SEQUENCE</scope>
    <source>
        <strain evidence="2">PM02</strain>
    </source>
</reference>
<feature type="region of interest" description="Disordered" evidence="1">
    <location>
        <begin position="832"/>
        <end position="908"/>
    </location>
</feature>
<feature type="region of interest" description="Disordered" evidence="1">
    <location>
        <begin position="101"/>
        <end position="121"/>
    </location>
</feature>
<feature type="compositionally biased region" description="Polar residues" evidence="1">
    <location>
        <begin position="101"/>
        <end position="110"/>
    </location>
</feature>
<feature type="compositionally biased region" description="Polar residues" evidence="1">
    <location>
        <begin position="1045"/>
        <end position="1059"/>
    </location>
</feature>
<dbReference type="SUPFAM" id="SSF50998">
    <property type="entry name" value="Quinoprotein alcohol dehydrogenase-like"/>
    <property type="match status" value="1"/>
</dbReference>
<dbReference type="SMART" id="SM00320">
    <property type="entry name" value="WD40"/>
    <property type="match status" value="6"/>
</dbReference>
<evidence type="ECO:0000313" key="3">
    <source>
        <dbReference type="Proteomes" id="UP001217918"/>
    </source>
</evidence>
<name>A0AAD9I850_9PEZI</name>
<dbReference type="Gene3D" id="2.130.10.10">
    <property type="entry name" value="YVTN repeat-like/Quinoprotein amine dehydrogenase"/>
    <property type="match status" value="3"/>
</dbReference>
<dbReference type="EMBL" id="JAQQPM010000006">
    <property type="protein sequence ID" value="KAK2072981.1"/>
    <property type="molecule type" value="Genomic_DNA"/>
</dbReference>
<dbReference type="InterPro" id="IPR036322">
    <property type="entry name" value="WD40_repeat_dom_sf"/>
</dbReference>
<dbReference type="Pfam" id="PF00400">
    <property type="entry name" value="WD40"/>
    <property type="match status" value="1"/>
</dbReference>
<feature type="region of interest" description="Disordered" evidence="1">
    <location>
        <begin position="975"/>
        <end position="999"/>
    </location>
</feature>
<dbReference type="InterPro" id="IPR015943">
    <property type="entry name" value="WD40/YVTN_repeat-like_dom_sf"/>
</dbReference>
<feature type="compositionally biased region" description="Polar residues" evidence="1">
    <location>
        <begin position="1"/>
        <end position="17"/>
    </location>
</feature>
<dbReference type="PANTHER" id="PTHR45589">
    <property type="entry name" value="WD REPEAT DOMAIN 62, ISOFORM G"/>
    <property type="match status" value="1"/>
</dbReference>
<dbReference type="PANTHER" id="PTHR45589:SF1">
    <property type="entry name" value="WD REPEAT DOMAIN 62, ISOFORM G"/>
    <property type="match status" value="1"/>
</dbReference>
<feature type="region of interest" description="Disordered" evidence="1">
    <location>
        <begin position="774"/>
        <end position="794"/>
    </location>
</feature>
<dbReference type="InterPro" id="IPR052779">
    <property type="entry name" value="WDR62"/>
</dbReference>
<dbReference type="AlphaFoldDB" id="A0AAD9I850"/>
<accession>A0AAD9I850</accession>
<dbReference type="InterPro" id="IPR001680">
    <property type="entry name" value="WD40_rpt"/>
</dbReference>
<evidence type="ECO:0000256" key="1">
    <source>
        <dbReference type="SAM" id="MobiDB-lite"/>
    </source>
</evidence>
<feature type="compositionally biased region" description="Gly residues" evidence="1">
    <location>
        <begin position="985"/>
        <end position="997"/>
    </location>
</feature>
<keyword evidence="3" id="KW-1185">Reference proteome</keyword>
<protein>
    <submittedName>
        <fullName evidence="2">Uncharacterized protein</fullName>
    </submittedName>
</protein>
<feature type="region of interest" description="Disordered" evidence="1">
    <location>
        <begin position="1"/>
        <end position="27"/>
    </location>
</feature>
<sequence length="1059" mass="114750">MASTPSHRLKYTPSSSPFLPRPGRSPIRNRVGYESRLSLQRVVGATCSSPTGFDTAHSSFAYTAGGAVVVVDVQGEHYAQRFFRARPTAIPVFGLSPISHAASNPNTTPKANDRRNRAAPSPTLYASAEWTESPSSRTWTSRERIKAATCLSLSRDGKYLAVGETGYAPRVLIFSLDEASSDTPLVSISEHTFGVNAVAWSPDTKYLASLGTANDGFLCLWKIDPKTGAAKLFQQNRCTSYVRGMTWIGNNNLITFGVRHVKVWTVEDVPTVSQAAGPKSAGDMSLSVSWQPQKSLPGRNILLGSMLEATFSCAVAIDHERAILCSETGDVCLLHHINKPMRLIRIHDAGFSIGCISMRNQHLYLGGKARQFAVMSLERFLDGCSDPVLQLSILETGLTSMGVLADNLVTVDGRRAIDIWSPDHLPPDPMADGKHMSIPGHGDPIIGVQSLSSPDTAGREFFTWSGSGRVLIWSTDGVVKSALDIPIEQVERGNEYEPINQLVTVRATQDGSLFFAGDKLGVLRVLDRKSRECLLETKAHATDLSDIAIYEDESNLLLASCGRDRTAQIFHRSSTGAFEHVQTLEFAAKVVQVLIPSKFQILACSFDRTLQTHDLVNKEGESDALAAIPSKLISLRASPSSMVVSPSGKSIYVALLDRSICHYDLGSGRLLSSFKCTDEGGLESVVLESLVFSDLEVGNETRGLLFGLSNTDKSVRIYDAQYESFLDREWGHTEAINGIALLEGTQDRSSTVVSVGTNGTIMIWSLELLDPTGSRLSRDPSPEKVTQSVATRPPLRKVLSKAELAEFQRPQSASCASGRRSPPRLQRRASRFNLQLGLSRTPVPDKPSSPTGGMVDYTDLLRRASTDSRSSSPPLESPKNRLRISRRPSLPALNATRPSASTMAARKKNSTANLRAGYGFGSLSMATEQTCRQLRAYRKKLVSSEKLNGDVISELDAELRLTAAALGERAIRSRVAAQQRKNSRHGGGGGGGGGGGADDTAIISEAQFNGLLAQHSERIVSMLCEQLRLRPSEEDKDLLRVVTREQPQTAGQGSASTTP</sequence>
<dbReference type="Proteomes" id="UP001217918">
    <property type="component" value="Unassembled WGS sequence"/>
</dbReference>
<evidence type="ECO:0000313" key="2">
    <source>
        <dbReference type="EMBL" id="KAK2072981.1"/>
    </source>
</evidence>
<dbReference type="InterPro" id="IPR011047">
    <property type="entry name" value="Quinoprotein_ADH-like_sf"/>
</dbReference>
<proteinExistence type="predicted"/>
<dbReference type="SUPFAM" id="SSF50978">
    <property type="entry name" value="WD40 repeat-like"/>
    <property type="match status" value="1"/>
</dbReference>
<organism evidence="2 3">
    <name type="scientific">Phyllachora maydis</name>
    <dbReference type="NCBI Taxonomy" id="1825666"/>
    <lineage>
        <taxon>Eukaryota</taxon>
        <taxon>Fungi</taxon>
        <taxon>Dikarya</taxon>
        <taxon>Ascomycota</taxon>
        <taxon>Pezizomycotina</taxon>
        <taxon>Sordariomycetes</taxon>
        <taxon>Sordariomycetidae</taxon>
        <taxon>Phyllachorales</taxon>
        <taxon>Phyllachoraceae</taxon>
        <taxon>Phyllachora</taxon>
    </lineage>
</organism>
<feature type="region of interest" description="Disordered" evidence="1">
    <location>
        <begin position="1035"/>
        <end position="1059"/>
    </location>
</feature>